<dbReference type="Gene3D" id="1.20.141.10">
    <property type="entry name" value="Chitosanase, subunit A, domain 1"/>
    <property type="match status" value="1"/>
</dbReference>
<name>A0A6J5RRM1_9CAUD</name>
<evidence type="ECO:0000259" key="1">
    <source>
        <dbReference type="Pfam" id="PF05838"/>
    </source>
</evidence>
<organism evidence="2">
    <name type="scientific">uncultured Caudovirales phage</name>
    <dbReference type="NCBI Taxonomy" id="2100421"/>
    <lineage>
        <taxon>Viruses</taxon>
        <taxon>Duplodnaviria</taxon>
        <taxon>Heunggongvirae</taxon>
        <taxon>Uroviricota</taxon>
        <taxon>Caudoviricetes</taxon>
        <taxon>Peduoviridae</taxon>
        <taxon>Maltschvirus</taxon>
        <taxon>Maltschvirus maltsch</taxon>
    </lineage>
</organism>
<dbReference type="EMBL" id="LR797294">
    <property type="protein sequence ID" value="CAB4200011.1"/>
    <property type="molecule type" value="Genomic_DNA"/>
</dbReference>
<proteinExistence type="predicted"/>
<dbReference type="InterPro" id="IPR008565">
    <property type="entry name" value="TtsA-like_GH18_dom"/>
</dbReference>
<reference evidence="2" key="1">
    <citation type="submission" date="2020-05" db="EMBL/GenBank/DDBJ databases">
        <authorList>
            <person name="Chiriac C."/>
            <person name="Salcher M."/>
            <person name="Ghai R."/>
            <person name="Kavagutti S V."/>
        </authorList>
    </citation>
    <scope>NUCLEOTIDE SEQUENCE</scope>
</reference>
<gene>
    <name evidence="2" type="ORF">UFOVP1356_19</name>
</gene>
<dbReference type="Pfam" id="PF05838">
    <property type="entry name" value="Glyco_hydro_108"/>
    <property type="match status" value="1"/>
</dbReference>
<accession>A0A6J5RRM1</accession>
<dbReference type="InterPro" id="IPR023346">
    <property type="entry name" value="Lysozyme-like_dom_sf"/>
</dbReference>
<feature type="domain" description="TtsA-like Glycoside hydrolase family 108" evidence="1">
    <location>
        <begin position="10"/>
        <end position="93"/>
    </location>
</feature>
<sequence>MKTNFDDALRKLLAHEGGFVNHPADPGGMTNLGVTRKVWEEFTGKASSEAEMRALTPATVGPLYKTRYWDAVKGDELPAGVDYSVFDAAVNSGPRQAAKWLQRAVGAPDDGSIGKMTVAAVLARPADHVVRTFNEQRLLFLQGLATYDTFGKGWARRVADVQTVAAGMISNGATA</sequence>
<dbReference type="CDD" id="cd13926">
    <property type="entry name" value="N-acetylmuramidase_GH108"/>
    <property type="match status" value="1"/>
</dbReference>
<protein>
    <submittedName>
        <fullName evidence="2">ZliS Lysozyme family protein</fullName>
    </submittedName>
</protein>
<dbReference type="SUPFAM" id="SSF53955">
    <property type="entry name" value="Lysozyme-like"/>
    <property type="match status" value="1"/>
</dbReference>
<evidence type="ECO:0000313" key="2">
    <source>
        <dbReference type="EMBL" id="CAB4200011.1"/>
    </source>
</evidence>